<dbReference type="HOGENOM" id="CLU_074503_0_0_1"/>
<proteinExistence type="predicted"/>
<name>A0A0C3CR32_PILCF</name>
<dbReference type="InterPro" id="IPR001214">
    <property type="entry name" value="SET_dom"/>
</dbReference>
<keyword evidence="3" id="KW-1185">Reference proteome</keyword>
<evidence type="ECO:0000313" key="2">
    <source>
        <dbReference type="EMBL" id="KIM92087.1"/>
    </source>
</evidence>
<dbReference type="OrthoDB" id="6627536at2759"/>
<dbReference type="PANTHER" id="PTHR12977">
    <property type="entry name" value="SUPPRESSOR OF VARIEGATION 4-20-RELATED"/>
    <property type="match status" value="1"/>
</dbReference>
<dbReference type="PANTHER" id="PTHR12977:SF4">
    <property type="entry name" value="HISTONE-LYSINE N-METHYLTRANSFERASE KMT5B"/>
    <property type="match status" value="1"/>
</dbReference>
<gene>
    <name evidence="2" type="ORF">PILCRDRAFT_32293</name>
</gene>
<evidence type="ECO:0000259" key="1">
    <source>
        <dbReference type="PROSITE" id="PS50280"/>
    </source>
</evidence>
<accession>A0A0C3CR32</accession>
<reference evidence="3" key="2">
    <citation type="submission" date="2015-01" db="EMBL/GenBank/DDBJ databases">
        <title>Evolutionary Origins and Diversification of the Mycorrhizal Mutualists.</title>
        <authorList>
            <consortium name="DOE Joint Genome Institute"/>
            <consortium name="Mycorrhizal Genomics Consortium"/>
            <person name="Kohler A."/>
            <person name="Kuo A."/>
            <person name="Nagy L.G."/>
            <person name="Floudas D."/>
            <person name="Copeland A."/>
            <person name="Barry K.W."/>
            <person name="Cichocki N."/>
            <person name="Veneault-Fourrey C."/>
            <person name="LaButti K."/>
            <person name="Lindquist E.A."/>
            <person name="Lipzen A."/>
            <person name="Lundell T."/>
            <person name="Morin E."/>
            <person name="Murat C."/>
            <person name="Riley R."/>
            <person name="Ohm R."/>
            <person name="Sun H."/>
            <person name="Tunlid A."/>
            <person name="Henrissat B."/>
            <person name="Grigoriev I.V."/>
            <person name="Hibbett D.S."/>
            <person name="Martin F."/>
        </authorList>
    </citation>
    <scope>NUCLEOTIDE SEQUENCE [LARGE SCALE GENOMIC DNA]</scope>
    <source>
        <strain evidence="3">F 1598</strain>
    </source>
</reference>
<dbReference type="Proteomes" id="UP000054166">
    <property type="component" value="Unassembled WGS sequence"/>
</dbReference>
<dbReference type="InterPro" id="IPR039977">
    <property type="entry name" value="Suv4-20/Set9"/>
</dbReference>
<dbReference type="GO" id="GO:0042799">
    <property type="term" value="F:histone H4K20 methyltransferase activity"/>
    <property type="evidence" value="ECO:0007669"/>
    <property type="project" value="TreeGrafter"/>
</dbReference>
<dbReference type="Gene3D" id="2.170.270.10">
    <property type="entry name" value="SET domain"/>
    <property type="match status" value="1"/>
</dbReference>
<dbReference type="InParanoid" id="A0A0C3CR32"/>
<protein>
    <recommendedName>
        <fullName evidence="1">SET domain-containing protein</fullName>
    </recommendedName>
</protein>
<dbReference type="CDD" id="cd10524">
    <property type="entry name" value="SET_Suv4-20-like"/>
    <property type="match status" value="1"/>
</dbReference>
<evidence type="ECO:0000313" key="3">
    <source>
        <dbReference type="Proteomes" id="UP000054166"/>
    </source>
</evidence>
<organism evidence="2 3">
    <name type="scientific">Piloderma croceum (strain F 1598)</name>
    <dbReference type="NCBI Taxonomy" id="765440"/>
    <lineage>
        <taxon>Eukaryota</taxon>
        <taxon>Fungi</taxon>
        <taxon>Dikarya</taxon>
        <taxon>Basidiomycota</taxon>
        <taxon>Agaricomycotina</taxon>
        <taxon>Agaricomycetes</taxon>
        <taxon>Agaricomycetidae</taxon>
        <taxon>Atheliales</taxon>
        <taxon>Atheliaceae</taxon>
        <taxon>Piloderma</taxon>
    </lineage>
</organism>
<dbReference type="SMART" id="SM00317">
    <property type="entry name" value="SET"/>
    <property type="match status" value="1"/>
</dbReference>
<dbReference type="AlphaFoldDB" id="A0A0C3CR32"/>
<feature type="non-terminal residue" evidence="2">
    <location>
        <position position="217"/>
    </location>
</feature>
<dbReference type="PROSITE" id="PS50280">
    <property type="entry name" value="SET"/>
    <property type="match status" value="1"/>
</dbReference>
<dbReference type="STRING" id="765440.A0A0C3CR32"/>
<dbReference type="GO" id="GO:0005634">
    <property type="term" value="C:nucleus"/>
    <property type="evidence" value="ECO:0007669"/>
    <property type="project" value="TreeGrafter"/>
</dbReference>
<dbReference type="SUPFAM" id="SSF82199">
    <property type="entry name" value="SET domain"/>
    <property type="match status" value="1"/>
</dbReference>
<dbReference type="InterPro" id="IPR046341">
    <property type="entry name" value="SET_dom_sf"/>
</dbReference>
<reference evidence="2 3" key="1">
    <citation type="submission" date="2014-04" db="EMBL/GenBank/DDBJ databases">
        <authorList>
            <consortium name="DOE Joint Genome Institute"/>
            <person name="Kuo A."/>
            <person name="Tarkka M."/>
            <person name="Buscot F."/>
            <person name="Kohler A."/>
            <person name="Nagy L.G."/>
            <person name="Floudas D."/>
            <person name="Copeland A."/>
            <person name="Barry K.W."/>
            <person name="Cichocki N."/>
            <person name="Veneault-Fourrey C."/>
            <person name="LaButti K."/>
            <person name="Lindquist E.A."/>
            <person name="Lipzen A."/>
            <person name="Lundell T."/>
            <person name="Morin E."/>
            <person name="Murat C."/>
            <person name="Sun H."/>
            <person name="Tunlid A."/>
            <person name="Henrissat B."/>
            <person name="Grigoriev I.V."/>
            <person name="Hibbett D.S."/>
            <person name="Martin F."/>
            <person name="Nordberg H.P."/>
            <person name="Cantor M.N."/>
            <person name="Hua S.X."/>
        </authorList>
    </citation>
    <scope>NUCLEOTIDE SEQUENCE [LARGE SCALE GENOMIC DNA]</scope>
    <source>
        <strain evidence="2 3">F 1598</strain>
    </source>
</reference>
<feature type="domain" description="SET" evidence="1">
    <location>
        <begin position="76"/>
        <end position="194"/>
    </location>
</feature>
<dbReference type="EMBL" id="KN832970">
    <property type="protein sequence ID" value="KIM92087.1"/>
    <property type="molecule type" value="Genomic_DNA"/>
</dbReference>
<dbReference type="Pfam" id="PF00856">
    <property type="entry name" value="SET"/>
    <property type="match status" value="1"/>
</dbReference>
<sequence>MDPMRSLPKTDPKDLMTIVQRLIVAKGPAHKAIKQAVDELLKLHAVLTFIKKFPQVEIDAFATHASRYFELYLPSGSIEIAHTSRYTHRTGKSELCILATRYMAPGTVITELKGSMAQLTRDDEKELKRNSDIRRDFSVIHSGQMKKNHLFLGPARFVNHDCDNNCELFREGKYITFRVLRPIAIGEEITAHYGDGYFGRKNRHCLCATCEKNGRGG</sequence>